<feature type="signal peptide" evidence="1">
    <location>
        <begin position="1"/>
        <end position="33"/>
    </location>
</feature>
<dbReference type="RefSeq" id="WP_012466265.1">
    <property type="nucleotide sequence ID" value="NC_010803.1"/>
</dbReference>
<keyword evidence="1" id="KW-0732">Signal</keyword>
<accession>B3ECW3</accession>
<gene>
    <name evidence="2" type="ordered locus">Clim_1322</name>
</gene>
<dbReference type="OrthoDB" id="7206135at2"/>
<reference evidence="2 3" key="1">
    <citation type="submission" date="2008-05" db="EMBL/GenBank/DDBJ databases">
        <title>Complete sequence of Chlorobium limicola DSM 245.</title>
        <authorList>
            <consortium name="US DOE Joint Genome Institute"/>
            <person name="Lucas S."/>
            <person name="Copeland A."/>
            <person name="Lapidus A."/>
            <person name="Glavina del Rio T."/>
            <person name="Dalin E."/>
            <person name="Tice H."/>
            <person name="Bruce D."/>
            <person name="Goodwin L."/>
            <person name="Pitluck S."/>
            <person name="Schmutz J."/>
            <person name="Larimer F."/>
            <person name="Land M."/>
            <person name="Hauser L."/>
            <person name="Kyrpides N."/>
            <person name="Ovchinnikova G."/>
            <person name="Zhao F."/>
            <person name="Li T."/>
            <person name="Liu Z."/>
            <person name="Overmann J."/>
            <person name="Bryant D.A."/>
            <person name="Richardson P."/>
        </authorList>
    </citation>
    <scope>NUCLEOTIDE SEQUENCE [LARGE SCALE GENOMIC DNA]</scope>
    <source>
        <strain evidence="3">DSM 245 / NBRC 103803 / 6330</strain>
    </source>
</reference>
<evidence type="ECO:0000313" key="3">
    <source>
        <dbReference type="Proteomes" id="UP000008841"/>
    </source>
</evidence>
<sequence length="241" mass="27066" precursor="true">MSLMKKVFRRTAVICLLLLCHAICFGVSFSSLTAEQCDALLINDFYPQYACPGDTLKLEIKAVTSPYFFPMAETAADVRTEWQVVPETGITIDQKRGQLVVGRDVQDGTLYTISAKIRKKGNVRDNTLYVYTKKANPLAGYWREVGGNIEELIIKPDRTFSVTAIPFEIRKDYWGTVSCDLQAGSITFTAEHGNTVPKDIDLNGSFRFDDEGRLVLEGIYFGTLIPGDSFKQKYIFKKTGR</sequence>
<name>B3ECW3_CHLL2</name>
<proteinExistence type="predicted"/>
<dbReference type="AlphaFoldDB" id="B3ECW3"/>
<feature type="chain" id="PRO_5002786225" evidence="1">
    <location>
        <begin position="34"/>
        <end position="241"/>
    </location>
</feature>
<organism evidence="2 3">
    <name type="scientific">Chlorobium limicola (strain DSM 245 / NBRC 103803 / 6330)</name>
    <dbReference type="NCBI Taxonomy" id="290315"/>
    <lineage>
        <taxon>Bacteria</taxon>
        <taxon>Pseudomonadati</taxon>
        <taxon>Chlorobiota</taxon>
        <taxon>Chlorobiia</taxon>
        <taxon>Chlorobiales</taxon>
        <taxon>Chlorobiaceae</taxon>
        <taxon>Chlorobium/Pelodictyon group</taxon>
        <taxon>Chlorobium</taxon>
    </lineage>
</organism>
<dbReference type="Proteomes" id="UP000008841">
    <property type="component" value="Chromosome"/>
</dbReference>
<protein>
    <submittedName>
        <fullName evidence="2">Uncharacterized protein</fullName>
    </submittedName>
</protein>
<evidence type="ECO:0000256" key="1">
    <source>
        <dbReference type="SAM" id="SignalP"/>
    </source>
</evidence>
<dbReference type="HOGENOM" id="CLU_1150259_0_0_10"/>
<evidence type="ECO:0000313" key="2">
    <source>
        <dbReference type="EMBL" id="ACD90388.1"/>
    </source>
</evidence>
<dbReference type="EMBL" id="CP001097">
    <property type="protein sequence ID" value="ACD90388.1"/>
    <property type="molecule type" value="Genomic_DNA"/>
</dbReference>
<dbReference type="KEGG" id="cli:Clim_1322"/>